<dbReference type="PANTHER" id="PTHR32309">
    <property type="entry name" value="TYROSINE-PROTEIN KINASE"/>
    <property type="match status" value="1"/>
</dbReference>
<feature type="domain" description="Polysaccharide chain length determinant N-terminal" evidence="18">
    <location>
        <begin position="2"/>
        <end position="90"/>
    </location>
</feature>
<dbReference type="InterPro" id="IPR025669">
    <property type="entry name" value="AAA_dom"/>
</dbReference>
<keyword evidence="21" id="KW-1185">Reference proteome</keyword>
<protein>
    <recommendedName>
        <fullName evidence="5">non-specific protein-tyrosine kinase</fullName>
        <ecNumber evidence="5">2.7.10.2</ecNumber>
    </recommendedName>
</protein>
<dbReference type="InterPro" id="IPR003856">
    <property type="entry name" value="LPS_length_determ_N"/>
</dbReference>
<dbReference type="NCBIfam" id="TIGR01007">
    <property type="entry name" value="eps_fam"/>
    <property type="match status" value="1"/>
</dbReference>
<comment type="similarity">
    <text evidence="2">Belongs to the CpsC/CapA family.</text>
</comment>
<evidence type="ECO:0000256" key="17">
    <source>
        <dbReference type="SAM" id="Phobius"/>
    </source>
</evidence>
<dbReference type="InterPro" id="IPR050445">
    <property type="entry name" value="Bact_polysacc_biosynth/exp"/>
</dbReference>
<dbReference type="PANTHER" id="PTHR32309:SF13">
    <property type="entry name" value="FERRIC ENTEROBACTIN TRANSPORT PROTEIN FEPE"/>
    <property type="match status" value="1"/>
</dbReference>
<keyword evidence="15" id="KW-0829">Tyrosine-protein kinase</keyword>
<gene>
    <name evidence="20" type="ORF">LWF01_19195</name>
</gene>
<organism evidence="20 21">
    <name type="scientific">Saxibacter everestensis</name>
    <dbReference type="NCBI Taxonomy" id="2909229"/>
    <lineage>
        <taxon>Bacteria</taxon>
        <taxon>Bacillati</taxon>
        <taxon>Actinomycetota</taxon>
        <taxon>Actinomycetes</taxon>
        <taxon>Micrococcales</taxon>
        <taxon>Brevibacteriaceae</taxon>
        <taxon>Saxibacter</taxon>
    </lineage>
</organism>
<feature type="transmembrane region" description="Helical" evidence="17">
    <location>
        <begin position="14"/>
        <end position="34"/>
    </location>
</feature>
<dbReference type="InterPro" id="IPR005702">
    <property type="entry name" value="Wzc-like_C"/>
</dbReference>
<comment type="subcellular location">
    <subcellularLocation>
        <location evidence="1">Cell inner membrane</location>
        <topology evidence="1">Multi-pass membrane protein</topology>
    </subcellularLocation>
</comment>
<evidence type="ECO:0000313" key="20">
    <source>
        <dbReference type="EMBL" id="WGW12178.1"/>
    </source>
</evidence>
<dbReference type="EC" id="2.7.10.2" evidence="5"/>
<evidence type="ECO:0000256" key="12">
    <source>
        <dbReference type="ARBA" id="ARBA00022840"/>
    </source>
</evidence>
<comment type="catalytic activity">
    <reaction evidence="16">
        <text>L-tyrosyl-[protein] + ATP = O-phospho-L-tyrosyl-[protein] + ADP + H(+)</text>
        <dbReference type="Rhea" id="RHEA:10596"/>
        <dbReference type="Rhea" id="RHEA-COMP:10136"/>
        <dbReference type="Rhea" id="RHEA-COMP:20101"/>
        <dbReference type="ChEBI" id="CHEBI:15378"/>
        <dbReference type="ChEBI" id="CHEBI:30616"/>
        <dbReference type="ChEBI" id="CHEBI:46858"/>
        <dbReference type="ChEBI" id="CHEBI:61978"/>
        <dbReference type="ChEBI" id="CHEBI:456216"/>
        <dbReference type="EC" id="2.7.10.2"/>
    </reaction>
</comment>
<evidence type="ECO:0000256" key="9">
    <source>
        <dbReference type="ARBA" id="ARBA00022692"/>
    </source>
</evidence>
<evidence type="ECO:0000256" key="16">
    <source>
        <dbReference type="ARBA" id="ARBA00051245"/>
    </source>
</evidence>
<evidence type="ECO:0000256" key="14">
    <source>
        <dbReference type="ARBA" id="ARBA00023136"/>
    </source>
</evidence>
<dbReference type="Pfam" id="PF02706">
    <property type="entry name" value="Wzz"/>
    <property type="match status" value="1"/>
</dbReference>
<dbReference type="InterPro" id="IPR027417">
    <property type="entry name" value="P-loop_NTPase"/>
</dbReference>
<dbReference type="Gene3D" id="3.40.50.300">
    <property type="entry name" value="P-loop containing nucleotide triphosphate hydrolases"/>
    <property type="match status" value="1"/>
</dbReference>
<dbReference type="GO" id="GO:0004715">
    <property type="term" value="F:non-membrane spanning protein tyrosine kinase activity"/>
    <property type="evidence" value="ECO:0007669"/>
    <property type="project" value="UniProtKB-EC"/>
</dbReference>
<evidence type="ECO:0000256" key="5">
    <source>
        <dbReference type="ARBA" id="ARBA00011903"/>
    </source>
</evidence>
<evidence type="ECO:0000256" key="6">
    <source>
        <dbReference type="ARBA" id="ARBA00022475"/>
    </source>
</evidence>
<sequence length="495" mass="52251">MELRDYLRILHKSWVLIVACTLVGVGAAAAYSILVSPKYDATTKLYVSVRSSNATSVDLAQGTTFARQAVISYVDIASSARVLDQVIDELSLATSAKELSATIEATSPAETSLIEITTTAESPQQAADIANSVGKNLQTVVVDELEKPEGDDESPVKIATIQPALAPSAPASPNLPLNLALGMLVGLAIGLGVAVLRSVLDTRLHSSHDIALVTEKPILGGISFDPQTKKRPLVVHADPRNPHSEAFRSLRTNLQFMNVENGPRSYVVTSSVPSEGKSTTVANLAIALAETGARVALVDGDLRMPTVAENMGLEGAVGLTDVLIGRAELDEVLQKWGRGQLFVLPSGQVPPNPSELLGSKAMSRLLDELLNQFDYVLVDAPPLLLVTDAALISKITGGAILVAASGSTKRNELAAAVRALEHIGSRLLGIVITMLPTKGPDSYGYGQYSYGVNHQDDPEVAAVRENVEAAAKRSGSVDAALRRRSGAKEPAKWPV</sequence>
<keyword evidence="13 17" id="KW-1133">Transmembrane helix</keyword>
<keyword evidence="11" id="KW-0418">Kinase</keyword>
<comment type="similarity">
    <text evidence="3">Belongs to the CpsD/CapB family.</text>
</comment>
<proteinExistence type="inferred from homology"/>
<evidence type="ECO:0000313" key="21">
    <source>
        <dbReference type="Proteomes" id="UP001209083"/>
    </source>
</evidence>
<accession>A0ABY8QT87</accession>
<comment type="similarity">
    <text evidence="4">Belongs to the etk/wzc family.</text>
</comment>
<keyword evidence="6" id="KW-1003">Cell membrane</keyword>
<dbReference type="EMBL" id="CP090958">
    <property type="protein sequence ID" value="WGW12178.1"/>
    <property type="molecule type" value="Genomic_DNA"/>
</dbReference>
<dbReference type="Pfam" id="PF13614">
    <property type="entry name" value="AAA_31"/>
    <property type="match status" value="1"/>
</dbReference>
<evidence type="ECO:0000256" key="13">
    <source>
        <dbReference type="ARBA" id="ARBA00022989"/>
    </source>
</evidence>
<evidence type="ECO:0000256" key="10">
    <source>
        <dbReference type="ARBA" id="ARBA00022741"/>
    </source>
</evidence>
<evidence type="ECO:0000256" key="11">
    <source>
        <dbReference type="ARBA" id="ARBA00022777"/>
    </source>
</evidence>
<keyword evidence="10" id="KW-0547">Nucleotide-binding</keyword>
<keyword evidence="9 17" id="KW-0812">Transmembrane</keyword>
<reference evidence="20 21" key="1">
    <citation type="submission" date="2023-05" db="EMBL/GenBank/DDBJ databases">
        <title>Lithophilousrod everest ZFBP1038 complete genpme.</title>
        <authorList>
            <person name="Tian M."/>
        </authorList>
    </citation>
    <scope>NUCLEOTIDE SEQUENCE [LARGE SCALE GENOMIC DNA]</scope>
    <source>
        <strain evidence="20 21">ZFBP1038</strain>
    </source>
</reference>
<dbReference type="CDD" id="cd05387">
    <property type="entry name" value="BY-kinase"/>
    <property type="match status" value="1"/>
</dbReference>
<dbReference type="SUPFAM" id="SSF52540">
    <property type="entry name" value="P-loop containing nucleoside triphosphate hydrolases"/>
    <property type="match status" value="1"/>
</dbReference>
<name>A0ABY8QT87_9MICO</name>
<dbReference type="Proteomes" id="UP001209083">
    <property type="component" value="Chromosome"/>
</dbReference>
<evidence type="ECO:0000256" key="15">
    <source>
        <dbReference type="ARBA" id="ARBA00023137"/>
    </source>
</evidence>
<keyword evidence="12" id="KW-0067">ATP-binding</keyword>
<evidence type="ECO:0000256" key="8">
    <source>
        <dbReference type="ARBA" id="ARBA00022679"/>
    </source>
</evidence>
<keyword evidence="14 17" id="KW-0472">Membrane</keyword>
<evidence type="ECO:0000256" key="7">
    <source>
        <dbReference type="ARBA" id="ARBA00022519"/>
    </source>
</evidence>
<evidence type="ECO:0000256" key="4">
    <source>
        <dbReference type="ARBA" id="ARBA00008883"/>
    </source>
</evidence>
<dbReference type="RefSeq" id="WP_349638977.1">
    <property type="nucleotide sequence ID" value="NZ_CP090958.1"/>
</dbReference>
<keyword evidence="7" id="KW-0997">Cell inner membrane</keyword>
<keyword evidence="8 20" id="KW-0808">Transferase</keyword>
<evidence type="ECO:0000259" key="19">
    <source>
        <dbReference type="Pfam" id="PF13614"/>
    </source>
</evidence>
<feature type="domain" description="AAA" evidence="19">
    <location>
        <begin position="276"/>
        <end position="392"/>
    </location>
</feature>
<evidence type="ECO:0000256" key="2">
    <source>
        <dbReference type="ARBA" id="ARBA00006683"/>
    </source>
</evidence>
<evidence type="ECO:0000256" key="3">
    <source>
        <dbReference type="ARBA" id="ARBA00007316"/>
    </source>
</evidence>
<evidence type="ECO:0000256" key="1">
    <source>
        <dbReference type="ARBA" id="ARBA00004429"/>
    </source>
</evidence>
<evidence type="ECO:0000259" key="18">
    <source>
        <dbReference type="Pfam" id="PF02706"/>
    </source>
</evidence>